<evidence type="ECO:0000256" key="3">
    <source>
        <dbReference type="SAM" id="MobiDB-lite"/>
    </source>
</evidence>
<sequence>MSAAKRRAGLRITSERRESRVRWELTQGKQEEHERLVDIWENAVRATHHFLADADIEFYRSLVRDQALNAVELWVARQEQGTAVGFIGLDGTRIEMLFVDPAYHGHGIGSELIRHAERLSDSSLEVDVNEQNEAACAFYRKLGFVQSGRSDTDGSGKPYPLLHMKMQR</sequence>
<dbReference type="CDD" id="cd04301">
    <property type="entry name" value="NAT_SF"/>
    <property type="match status" value="1"/>
</dbReference>
<gene>
    <name evidence="5" type="ORF">ACFFSY_22725</name>
</gene>
<dbReference type="PANTHER" id="PTHR43800:SF1">
    <property type="entry name" value="PEPTIDYL-LYSINE N-ACETYLTRANSFERASE YJAB"/>
    <property type="match status" value="1"/>
</dbReference>
<dbReference type="RefSeq" id="WP_377498369.1">
    <property type="nucleotide sequence ID" value="NZ_JBHMDO010000034.1"/>
</dbReference>
<dbReference type="NCBIfam" id="NF007807">
    <property type="entry name" value="PRK10514.1"/>
    <property type="match status" value="1"/>
</dbReference>
<evidence type="ECO:0000313" key="6">
    <source>
        <dbReference type="Proteomes" id="UP001589747"/>
    </source>
</evidence>
<evidence type="ECO:0000313" key="5">
    <source>
        <dbReference type="EMBL" id="MFB9328760.1"/>
    </source>
</evidence>
<dbReference type="InterPro" id="IPR000182">
    <property type="entry name" value="GNAT_dom"/>
</dbReference>
<comment type="caution">
    <text evidence="5">The sequence shown here is derived from an EMBL/GenBank/DDBJ whole genome shotgun (WGS) entry which is preliminary data.</text>
</comment>
<dbReference type="EMBL" id="JBHMDO010000034">
    <property type="protein sequence ID" value="MFB9328760.1"/>
    <property type="molecule type" value="Genomic_DNA"/>
</dbReference>
<dbReference type="PANTHER" id="PTHR43800">
    <property type="entry name" value="PEPTIDYL-LYSINE N-ACETYLTRANSFERASE YJAB"/>
    <property type="match status" value="1"/>
</dbReference>
<keyword evidence="1" id="KW-0808">Transferase</keyword>
<reference evidence="5 6" key="1">
    <citation type="submission" date="2024-09" db="EMBL/GenBank/DDBJ databases">
        <authorList>
            <person name="Sun Q."/>
            <person name="Mori K."/>
        </authorList>
    </citation>
    <scope>NUCLEOTIDE SEQUENCE [LARGE SCALE GENOMIC DNA]</scope>
    <source>
        <strain evidence="5 6">TISTR 2452</strain>
    </source>
</reference>
<accession>A0ABV5KU57</accession>
<keyword evidence="6" id="KW-1185">Reference proteome</keyword>
<keyword evidence="2" id="KW-0012">Acyltransferase</keyword>
<organism evidence="5 6">
    <name type="scientific">Paenibacillus aurantiacus</name>
    <dbReference type="NCBI Taxonomy" id="1936118"/>
    <lineage>
        <taxon>Bacteria</taxon>
        <taxon>Bacillati</taxon>
        <taxon>Bacillota</taxon>
        <taxon>Bacilli</taxon>
        <taxon>Bacillales</taxon>
        <taxon>Paenibacillaceae</taxon>
        <taxon>Paenibacillus</taxon>
    </lineage>
</organism>
<evidence type="ECO:0000256" key="1">
    <source>
        <dbReference type="ARBA" id="ARBA00022679"/>
    </source>
</evidence>
<feature type="region of interest" description="Disordered" evidence="3">
    <location>
        <begin position="149"/>
        <end position="168"/>
    </location>
</feature>
<dbReference type="Pfam" id="PF13508">
    <property type="entry name" value="Acetyltransf_7"/>
    <property type="match status" value="1"/>
</dbReference>
<name>A0ABV5KU57_9BACL</name>
<protein>
    <submittedName>
        <fullName evidence="5">Acetyltransferase</fullName>
    </submittedName>
</protein>
<evidence type="ECO:0000256" key="2">
    <source>
        <dbReference type="ARBA" id="ARBA00023315"/>
    </source>
</evidence>
<dbReference type="Proteomes" id="UP001589747">
    <property type="component" value="Unassembled WGS sequence"/>
</dbReference>
<evidence type="ECO:0000259" key="4">
    <source>
        <dbReference type="PROSITE" id="PS51186"/>
    </source>
</evidence>
<dbReference type="SUPFAM" id="SSF55729">
    <property type="entry name" value="Acyl-CoA N-acyltransferases (Nat)"/>
    <property type="match status" value="1"/>
</dbReference>
<proteinExistence type="predicted"/>
<dbReference type="Gene3D" id="3.40.630.30">
    <property type="match status" value="1"/>
</dbReference>
<dbReference type="InterPro" id="IPR016181">
    <property type="entry name" value="Acyl_CoA_acyltransferase"/>
</dbReference>
<dbReference type="PROSITE" id="PS51186">
    <property type="entry name" value="GNAT"/>
    <property type="match status" value="1"/>
</dbReference>
<feature type="domain" description="N-acetyltransferase" evidence="4">
    <location>
        <begin position="23"/>
        <end position="168"/>
    </location>
</feature>